<dbReference type="Pfam" id="PF00392">
    <property type="entry name" value="GntR"/>
    <property type="match status" value="1"/>
</dbReference>
<organism evidence="5 6">
    <name type="scientific">Colwellia maritima</name>
    <dbReference type="NCBI Taxonomy" id="2912588"/>
    <lineage>
        <taxon>Bacteria</taxon>
        <taxon>Pseudomonadati</taxon>
        <taxon>Pseudomonadota</taxon>
        <taxon>Gammaproteobacteria</taxon>
        <taxon>Alteromonadales</taxon>
        <taxon>Colwelliaceae</taxon>
        <taxon>Colwellia</taxon>
    </lineage>
</organism>
<feature type="domain" description="HTH gntR-type" evidence="4">
    <location>
        <begin position="4"/>
        <end position="72"/>
    </location>
</feature>
<keyword evidence="1" id="KW-0805">Transcription regulation</keyword>
<dbReference type="InterPro" id="IPR011711">
    <property type="entry name" value="GntR_C"/>
</dbReference>
<name>A0ABS9X547_9GAMM</name>
<dbReference type="Proteomes" id="UP001139646">
    <property type="component" value="Unassembled WGS sequence"/>
</dbReference>
<proteinExistence type="predicted"/>
<evidence type="ECO:0000256" key="3">
    <source>
        <dbReference type="ARBA" id="ARBA00023163"/>
    </source>
</evidence>
<evidence type="ECO:0000256" key="1">
    <source>
        <dbReference type="ARBA" id="ARBA00023015"/>
    </source>
</evidence>
<comment type="caution">
    <text evidence="5">The sequence shown here is derived from an EMBL/GenBank/DDBJ whole genome shotgun (WGS) entry which is preliminary data.</text>
</comment>
<sequence length="240" mass="26891">MKSKTATTNLIETLAKKILSTEYKENTLLPSENILAKDFSLSRTTVRSALQALSAKRLVTIIPKKGSLVNKSESWSWLDHDILDWLSSVEVNQNDISHLMAARLIFEPNTSALAALNATAKDLYQMEEACEKMQKGVDQYDHAMFKEGDIKFHHALLVASHNPFIIAIGDVLSKGLVLSFRHTMDNNLPESIPAIAEHIKLLETIRLRQPDAAREQTRVIVLNAIRKNQKVVPNYTAHIG</sequence>
<keyword evidence="2" id="KW-0238">DNA-binding</keyword>
<dbReference type="EMBL" id="JAKKSL010000005">
    <property type="protein sequence ID" value="MCI2285370.1"/>
    <property type="molecule type" value="Genomic_DNA"/>
</dbReference>
<dbReference type="SMART" id="SM00345">
    <property type="entry name" value="HTH_GNTR"/>
    <property type="match status" value="1"/>
</dbReference>
<dbReference type="Pfam" id="PF07729">
    <property type="entry name" value="FCD"/>
    <property type="match status" value="1"/>
</dbReference>
<accession>A0ABS9X547</accession>
<evidence type="ECO:0000259" key="4">
    <source>
        <dbReference type="PROSITE" id="PS50949"/>
    </source>
</evidence>
<keyword evidence="3" id="KW-0804">Transcription</keyword>
<dbReference type="PROSITE" id="PS50949">
    <property type="entry name" value="HTH_GNTR"/>
    <property type="match status" value="1"/>
</dbReference>
<dbReference type="SMART" id="SM00895">
    <property type="entry name" value="FCD"/>
    <property type="match status" value="1"/>
</dbReference>
<dbReference type="PANTHER" id="PTHR43537:SF44">
    <property type="entry name" value="GNTR FAMILY REGULATORY PROTEIN"/>
    <property type="match status" value="1"/>
</dbReference>
<dbReference type="RefSeq" id="WP_242288254.1">
    <property type="nucleotide sequence ID" value="NZ_JAKKSL010000005.1"/>
</dbReference>
<dbReference type="PANTHER" id="PTHR43537">
    <property type="entry name" value="TRANSCRIPTIONAL REGULATOR, GNTR FAMILY"/>
    <property type="match status" value="1"/>
</dbReference>
<evidence type="ECO:0000313" key="5">
    <source>
        <dbReference type="EMBL" id="MCI2285370.1"/>
    </source>
</evidence>
<gene>
    <name evidence="5" type="ORF">L3081_20765</name>
</gene>
<evidence type="ECO:0000256" key="2">
    <source>
        <dbReference type="ARBA" id="ARBA00023125"/>
    </source>
</evidence>
<evidence type="ECO:0000313" key="6">
    <source>
        <dbReference type="Proteomes" id="UP001139646"/>
    </source>
</evidence>
<keyword evidence="6" id="KW-1185">Reference proteome</keyword>
<protein>
    <submittedName>
        <fullName evidence="5">FadR family transcriptional regulator</fullName>
    </submittedName>
</protein>
<dbReference type="InterPro" id="IPR000524">
    <property type="entry name" value="Tscrpt_reg_HTH_GntR"/>
</dbReference>
<dbReference type="CDD" id="cd07377">
    <property type="entry name" value="WHTH_GntR"/>
    <property type="match status" value="1"/>
</dbReference>
<reference evidence="5" key="1">
    <citation type="submission" date="2022-01" db="EMBL/GenBank/DDBJ databases">
        <title>Colwellia maritima, isolated from seawater.</title>
        <authorList>
            <person name="Kristyanto S."/>
            <person name="Jung J."/>
            <person name="Jeon C.O."/>
        </authorList>
    </citation>
    <scope>NUCLEOTIDE SEQUENCE</scope>
    <source>
        <strain evidence="5">MSW7</strain>
    </source>
</reference>